<sequence>MARLVPLLTDRDPVLVALAAAALGSHRRQLGGHAAARVLDGRGLAALARAPADHPRLPEARSDVLLGLAADAVGLGRTARARSLTAAEADGPDPGWRGRIRRGWLAAEVELGAGRAAAALDPARAAHAAAVDSGSTRHRVKSAMVLGAALAAVGAGAEALPLVTGALTDAGEAGLLPLRWPCLLLLAALDPAAAARHAEDAERVLHCVLRHADPPGRELAVASPWLPTSDFVVGPNR</sequence>
<comment type="caution">
    <text evidence="1">The sequence shown here is derived from an EMBL/GenBank/DDBJ whole genome shotgun (WGS) entry which is preliminary data.</text>
</comment>
<dbReference type="eggNOG" id="ENOG5033TR6">
    <property type="taxonomic scope" value="Bacteria"/>
</dbReference>
<name>W7IS34_9PSEU</name>
<proteinExistence type="predicted"/>
<dbReference type="PATRIC" id="fig|909613.9.peg.1531"/>
<dbReference type="STRING" id="909613.UO65_1519"/>
<keyword evidence="2" id="KW-1185">Reference proteome</keyword>
<reference evidence="1 2" key="1">
    <citation type="journal article" date="2014" name="Genome Announc.">
        <title>Draft Genome Sequence of the Antitrypanosomally Active Sponge-Associated Bacterium Actinokineospora sp. Strain EG49.</title>
        <authorList>
            <person name="Harjes J."/>
            <person name="Ryu T."/>
            <person name="Abdelmohsen U.R."/>
            <person name="Moitinho-Silva L."/>
            <person name="Horn H."/>
            <person name="Ravasi T."/>
            <person name="Hentschel U."/>
        </authorList>
    </citation>
    <scope>NUCLEOTIDE SEQUENCE [LARGE SCALE GENOMIC DNA]</scope>
    <source>
        <strain evidence="1 2">EG49</strain>
    </source>
</reference>
<evidence type="ECO:0000313" key="1">
    <source>
        <dbReference type="EMBL" id="EWC63153.1"/>
    </source>
</evidence>
<dbReference type="AlphaFoldDB" id="W7IS34"/>
<dbReference type="Proteomes" id="UP000019277">
    <property type="component" value="Unassembled WGS sequence"/>
</dbReference>
<organism evidence="1 2">
    <name type="scientific">Actinokineospora spheciospongiae</name>
    <dbReference type="NCBI Taxonomy" id="909613"/>
    <lineage>
        <taxon>Bacteria</taxon>
        <taxon>Bacillati</taxon>
        <taxon>Actinomycetota</taxon>
        <taxon>Actinomycetes</taxon>
        <taxon>Pseudonocardiales</taxon>
        <taxon>Pseudonocardiaceae</taxon>
        <taxon>Actinokineospora</taxon>
    </lineage>
</organism>
<protein>
    <submittedName>
        <fullName evidence="1">Uncharacterized protein</fullName>
    </submittedName>
</protein>
<dbReference type="EMBL" id="AYXG01000053">
    <property type="protein sequence ID" value="EWC63153.1"/>
    <property type="molecule type" value="Genomic_DNA"/>
</dbReference>
<gene>
    <name evidence="1" type="ORF">UO65_1519</name>
</gene>
<evidence type="ECO:0000313" key="2">
    <source>
        <dbReference type="Proteomes" id="UP000019277"/>
    </source>
</evidence>
<accession>W7IS34</accession>